<comment type="caution">
    <text evidence="7">The sequence shown here is derived from an EMBL/GenBank/DDBJ whole genome shotgun (WGS) entry which is preliminary data.</text>
</comment>
<dbReference type="FunFam" id="1.20.1250.20:FF:000247">
    <property type="entry name" value="MFS general substrate transporter"/>
    <property type="match status" value="1"/>
</dbReference>
<evidence type="ECO:0000313" key="8">
    <source>
        <dbReference type="Proteomes" id="UP001204833"/>
    </source>
</evidence>
<evidence type="ECO:0000256" key="4">
    <source>
        <dbReference type="ARBA" id="ARBA00022989"/>
    </source>
</evidence>
<accession>A0AAD5FY32</accession>
<name>A0AAD5FY32_9ASCO</name>
<evidence type="ECO:0000256" key="3">
    <source>
        <dbReference type="ARBA" id="ARBA00022692"/>
    </source>
</evidence>
<evidence type="ECO:0000256" key="1">
    <source>
        <dbReference type="ARBA" id="ARBA00004141"/>
    </source>
</evidence>
<dbReference type="Pfam" id="PF07690">
    <property type="entry name" value="MFS_1"/>
    <property type="match status" value="1"/>
</dbReference>
<feature type="transmembrane region" description="Helical" evidence="6">
    <location>
        <begin position="346"/>
        <end position="368"/>
    </location>
</feature>
<feature type="transmembrane region" description="Helical" evidence="6">
    <location>
        <begin position="380"/>
        <end position="402"/>
    </location>
</feature>
<gene>
    <name evidence="7" type="ORF">KGF57_003402</name>
</gene>
<dbReference type="FunFam" id="1.20.1250.20:FF:000106">
    <property type="entry name" value="MFS transporter, putative"/>
    <property type="match status" value="1"/>
</dbReference>
<feature type="transmembrane region" description="Helical" evidence="6">
    <location>
        <begin position="202"/>
        <end position="222"/>
    </location>
</feature>
<keyword evidence="4 6" id="KW-1133">Transmembrane helix</keyword>
<feature type="transmembrane region" description="Helical" evidence="6">
    <location>
        <begin position="234"/>
        <end position="255"/>
    </location>
</feature>
<evidence type="ECO:0000256" key="6">
    <source>
        <dbReference type="SAM" id="Phobius"/>
    </source>
</evidence>
<dbReference type="RefSeq" id="XP_051608087.1">
    <property type="nucleotide sequence ID" value="XM_051752818.1"/>
</dbReference>
<evidence type="ECO:0000313" key="7">
    <source>
        <dbReference type="EMBL" id="KAI5956682.1"/>
    </source>
</evidence>
<feature type="transmembrane region" description="Helical" evidence="6">
    <location>
        <begin position="408"/>
        <end position="428"/>
    </location>
</feature>
<dbReference type="InterPro" id="IPR036259">
    <property type="entry name" value="MFS_trans_sf"/>
</dbReference>
<comment type="subcellular location">
    <subcellularLocation>
        <location evidence="1">Membrane</location>
        <topology evidence="1">Multi-pass membrane protein</topology>
    </subcellularLocation>
</comment>
<feature type="transmembrane region" description="Helical" evidence="6">
    <location>
        <begin position="440"/>
        <end position="460"/>
    </location>
</feature>
<dbReference type="InterPro" id="IPR011701">
    <property type="entry name" value="MFS"/>
</dbReference>
<evidence type="ECO:0008006" key="9">
    <source>
        <dbReference type="Google" id="ProtNLM"/>
    </source>
</evidence>
<dbReference type="PANTHER" id="PTHR43791">
    <property type="entry name" value="PERMEASE-RELATED"/>
    <property type="match status" value="1"/>
</dbReference>
<protein>
    <recommendedName>
        <fullName evidence="9">Major facilitator superfamily (MFS) profile domain-containing protein</fullName>
    </recommendedName>
</protein>
<dbReference type="EMBL" id="JAIHNG010000125">
    <property type="protein sequence ID" value="KAI5956682.1"/>
    <property type="molecule type" value="Genomic_DNA"/>
</dbReference>
<feature type="transmembrane region" description="Helical" evidence="6">
    <location>
        <begin position="267"/>
        <end position="287"/>
    </location>
</feature>
<keyword evidence="2" id="KW-0813">Transport</keyword>
<evidence type="ECO:0000256" key="2">
    <source>
        <dbReference type="ARBA" id="ARBA00022448"/>
    </source>
</evidence>
<keyword evidence="8" id="KW-1185">Reference proteome</keyword>
<evidence type="ECO:0000256" key="5">
    <source>
        <dbReference type="ARBA" id="ARBA00023136"/>
    </source>
</evidence>
<dbReference type="AlphaFoldDB" id="A0AAD5FY32"/>
<keyword evidence="3 6" id="KW-0812">Transmembrane</keyword>
<sequence length="565" mass="64892">MTSNSQELALSKGLLQSYPSMQDKVPTDSTNFKEVEKNIETEISSITETSSRTQSVNPFVDPATAQYYRELYEKTNYECRSAFDPDFEWTETEEKKVVRKLNVRVALAACLMFVALQIDRTNLHQAITDNFLPDLGLNTNDYNTGNTIFYVCFLLAEIPSQMISKRLGPDIFIPIQICAWSIVAMCQVALSGKASFYITRGLIGAIEGGFIADLVLWLSYFFTSKELSIRLSWFWSTLTITQICIALAAFGILRLRGVFGYPGWAHLFLWEGLFTLLIGMGSFYMMVPSALQTKNWMHPKGWFTDREEKIVVNRILRDDPTKGTMHNRQAISLKMLWVCLSDYDLWPLYAIGLLAYIGHFTFGSYFTLMTRELGFNTFDTNLLTIPAYFLYICNLLGITWLSEKLNDRSYISLIAPVYGAITLGVVRFWPGSGIKVWESFALNTIYYAIPYIHAILVSWVSRNSNSVRTRSICSAMYNMSVQMGAIIAQNVFREDDRPLYRRGLLQLWFVTLAAIPLLLLTKFYYVWRNKSKAKIWDMMSEDEKMNYICNTTDDGNKRLDFRFAH</sequence>
<keyword evidence="5 6" id="KW-0472">Membrane</keyword>
<dbReference type="GO" id="GO:0016020">
    <property type="term" value="C:membrane"/>
    <property type="evidence" value="ECO:0007669"/>
    <property type="project" value="UniProtKB-SubCell"/>
</dbReference>
<dbReference type="SUPFAM" id="SSF103473">
    <property type="entry name" value="MFS general substrate transporter"/>
    <property type="match status" value="1"/>
</dbReference>
<organism evidence="7 8">
    <name type="scientific">Candida theae</name>
    <dbReference type="NCBI Taxonomy" id="1198502"/>
    <lineage>
        <taxon>Eukaryota</taxon>
        <taxon>Fungi</taxon>
        <taxon>Dikarya</taxon>
        <taxon>Ascomycota</taxon>
        <taxon>Saccharomycotina</taxon>
        <taxon>Pichiomycetes</taxon>
        <taxon>Debaryomycetaceae</taxon>
        <taxon>Candida/Lodderomyces clade</taxon>
        <taxon>Candida</taxon>
    </lineage>
</organism>
<feature type="transmembrane region" description="Helical" evidence="6">
    <location>
        <begin position="505"/>
        <end position="525"/>
    </location>
</feature>
<dbReference type="Proteomes" id="UP001204833">
    <property type="component" value="Unassembled WGS sequence"/>
</dbReference>
<proteinExistence type="predicted"/>
<dbReference type="Gene3D" id="1.20.1250.20">
    <property type="entry name" value="MFS general substrate transporter like domains"/>
    <property type="match status" value="2"/>
</dbReference>
<feature type="transmembrane region" description="Helical" evidence="6">
    <location>
        <begin position="171"/>
        <end position="190"/>
    </location>
</feature>
<reference evidence="7 8" key="1">
    <citation type="journal article" date="2022" name="DNA Res.">
        <title>Genome analysis of five recently described species of the CUG-Ser clade uncovers Candida theae as a new hybrid lineage with pathogenic potential in the Candida parapsilosis species complex.</title>
        <authorList>
            <person name="Mixao V."/>
            <person name="Del Olmo V."/>
            <person name="Hegedusova E."/>
            <person name="Saus E."/>
            <person name="Pryszcz L."/>
            <person name="Cillingova A."/>
            <person name="Nosek J."/>
            <person name="Gabaldon T."/>
        </authorList>
    </citation>
    <scope>NUCLEOTIDE SEQUENCE [LARGE SCALE GENOMIC DNA]</scope>
    <source>
        <strain evidence="7 8">CBS 12239</strain>
    </source>
</reference>
<dbReference type="GeneID" id="76151460"/>
<dbReference type="PANTHER" id="PTHR43791:SF29">
    <property type="entry name" value="MAJOR FACILITATOR SUPERFAMILY (MFS) PROFILE DOMAIN-CONTAINING PROTEIN"/>
    <property type="match status" value="1"/>
</dbReference>
<dbReference type="GO" id="GO:0022857">
    <property type="term" value="F:transmembrane transporter activity"/>
    <property type="evidence" value="ECO:0007669"/>
    <property type="project" value="InterPro"/>
</dbReference>